<protein>
    <submittedName>
        <fullName evidence="1">Uncharacterized protein</fullName>
    </submittedName>
</protein>
<sequence length="123" mass="13299">MAAKRKANPNKVKSSVHYKQFFVRQTYKGRNEVQALADGVTDISSSGYANEINNFLANGGKVKILADQLDGRVPGVGSTNFLRVSGVGSLTEGVDVSGDWDIQTLSGFGYELHVMDNSNNDQD</sequence>
<organism evidence="1">
    <name type="scientific">marine metagenome</name>
    <dbReference type="NCBI Taxonomy" id="408172"/>
    <lineage>
        <taxon>unclassified sequences</taxon>
        <taxon>metagenomes</taxon>
        <taxon>ecological metagenomes</taxon>
    </lineage>
</organism>
<proteinExistence type="predicted"/>
<reference evidence="1" key="1">
    <citation type="submission" date="2018-05" db="EMBL/GenBank/DDBJ databases">
        <authorList>
            <person name="Lanie J.A."/>
            <person name="Ng W.-L."/>
            <person name="Kazmierczak K.M."/>
            <person name="Andrzejewski T.M."/>
            <person name="Davidsen T.M."/>
            <person name="Wayne K.J."/>
            <person name="Tettelin H."/>
            <person name="Glass J.I."/>
            <person name="Rusch D."/>
            <person name="Podicherti R."/>
            <person name="Tsui H.-C.T."/>
            <person name="Winkler M.E."/>
        </authorList>
    </citation>
    <scope>NUCLEOTIDE SEQUENCE</scope>
</reference>
<evidence type="ECO:0000313" key="1">
    <source>
        <dbReference type="EMBL" id="SVC51226.1"/>
    </source>
</evidence>
<dbReference type="AlphaFoldDB" id="A0A382MR76"/>
<accession>A0A382MR76</accession>
<gene>
    <name evidence="1" type="ORF">METZ01_LOCUS304080</name>
</gene>
<dbReference type="EMBL" id="UINC01095274">
    <property type="protein sequence ID" value="SVC51226.1"/>
    <property type="molecule type" value="Genomic_DNA"/>
</dbReference>
<name>A0A382MR76_9ZZZZ</name>